<keyword evidence="1" id="KW-0812">Transmembrane</keyword>
<dbReference type="Proteomes" id="UP000663720">
    <property type="component" value="Chromosome"/>
</dbReference>
<dbReference type="EMBL" id="CP061799">
    <property type="protein sequence ID" value="QTA83167.1"/>
    <property type="molecule type" value="Genomic_DNA"/>
</dbReference>
<keyword evidence="1" id="KW-1133">Transmembrane helix</keyword>
<keyword evidence="3" id="KW-1185">Reference proteome</keyword>
<keyword evidence="1" id="KW-0472">Membrane</keyword>
<protein>
    <submittedName>
        <fullName evidence="2">Uncharacterized protein</fullName>
    </submittedName>
</protein>
<dbReference type="KEGG" id="dli:dnl_55610"/>
<evidence type="ECO:0000313" key="3">
    <source>
        <dbReference type="Proteomes" id="UP000663720"/>
    </source>
</evidence>
<organism evidence="2 3">
    <name type="scientific">Desulfonema limicola</name>
    <dbReference type="NCBI Taxonomy" id="45656"/>
    <lineage>
        <taxon>Bacteria</taxon>
        <taxon>Pseudomonadati</taxon>
        <taxon>Thermodesulfobacteriota</taxon>
        <taxon>Desulfobacteria</taxon>
        <taxon>Desulfobacterales</taxon>
        <taxon>Desulfococcaceae</taxon>
        <taxon>Desulfonema</taxon>
    </lineage>
</organism>
<accession>A0A975BCX6</accession>
<name>A0A975BCX6_9BACT</name>
<reference evidence="2" key="1">
    <citation type="journal article" date="2021" name="Microb. Physiol.">
        <title>Proteogenomic Insights into the Physiology of Marine, Sulfate-Reducing, Filamentous Desulfonema limicola and Desulfonema magnum.</title>
        <authorList>
            <person name="Schnaars V."/>
            <person name="Wohlbrand L."/>
            <person name="Scheve S."/>
            <person name="Hinrichs C."/>
            <person name="Reinhardt R."/>
            <person name="Rabus R."/>
        </authorList>
    </citation>
    <scope>NUCLEOTIDE SEQUENCE</scope>
    <source>
        <strain evidence="2">5ac10</strain>
    </source>
</reference>
<feature type="transmembrane region" description="Helical" evidence="1">
    <location>
        <begin position="12"/>
        <end position="31"/>
    </location>
</feature>
<gene>
    <name evidence="2" type="ORF">dnl_55610</name>
</gene>
<evidence type="ECO:0000256" key="1">
    <source>
        <dbReference type="SAM" id="Phobius"/>
    </source>
</evidence>
<proteinExistence type="predicted"/>
<dbReference type="AlphaFoldDB" id="A0A975BCX6"/>
<sequence length="37" mass="4253">MYKFINILSRVGRSGALPAGLLFLFIIFYITENTILF</sequence>
<evidence type="ECO:0000313" key="2">
    <source>
        <dbReference type="EMBL" id="QTA83167.1"/>
    </source>
</evidence>